<organism evidence="2 3">
    <name type="scientific">Sunxiuqinia dokdonensis</name>
    <dbReference type="NCBI Taxonomy" id="1409788"/>
    <lineage>
        <taxon>Bacteria</taxon>
        <taxon>Pseudomonadati</taxon>
        <taxon>Bacteroidota</taxon>
        <taxon>Bacteroidia</taxon>
        <taxon>Marinilabiliales</taxon>
        <taxon>Prolixibacteraceae</taxon>
        <taxon>Sunxiuqinia</taxon>
    </lineage>
</organism>
<feature type="chain" id="PRO_5005591523" description="Outer membrane protein beta-barrel domain-containing protein" evidence="1">
    <location>
        <begin position="19"/>
        <end position="164"/>
    </location>
</feature>
<feature type="signal peptide" evidence="1">
    <location>
        <begin position="1"/>
        <end position="18"/>
    </location>
</feature>
<dbReference type="STRING" id="1409788.NC99_24080"/>
<evidence type="ECO:0000256" key="1">
    <source>
        <dbReference type="SAM" id="SignalP"/>
    </source>
</evidence>
<evidence type="ECO:0000313" key="2">
    <source>
        <dbReference type="EMBL" id="KOH44748.1"/>
    </source>
</evidence>
<proteinExistence type="predicted"/>
<dbReference type="OrthoDB" id="1122175at2"/>
<evidence type="ECO:0000313" key="3">
    <source>
        <dbReference type="Proteomes" id="UP000036958"/>
    </source>
</evidence>
<accession>A0A0L8V8S7</accession>
<dbReference type="EMBL" id="LGIA01000153">
    <property type="protein sequence ID" value="KOH44748.1"/>
    <property type="molecule type" value="Genomic_DNA"/>
</dbReference>
<dbReference type="AlphaFoldDB" id="A0A0L8V8S7"/>
<name>A0A0L8V8S7_9BACT</name>
<keyword evidence="1" id="KW-0732">Signal</keyword>
<gene>
    <name evidence="2" type="ORF">NC99_24080</name>
</gene>
<reference evidence="3" key="1">
    <citation type="submission" date="2015-07" db="EMBL/GenBank/DDBJ databases">
        <title>Genome sequencing of Sunxiuqinia dokdonensis strain SK.</title>
        <authorList>
            <person name="Ahn S."/>
            <person name="Kim B.-C."/>
        </authorList>
    </citation>
    <scope>NUCLEOTIDE SEQUENCE [LARGE SCALE GENOMIC DNA]</scope>
    <source>
        <strain evidence="3">SK</strain>
    </source>
</reference>
<dbReference type="Proteomes" id="UP000036958">
    <property type="component" value="Unassembled WGS sequence"/>
</dbReference>
<keyword evidence="3" id="KW-1185">Reference proteome</keyword>
<dbReference type="RefSeq" id="WP_053183625.1">
    <property type="nucleotide sequence ID" value="NZ_LGIA01000153.1"/>
</dbReference>
<comment type="caution">
    <text evidence="2">The sequence shown here is derived from an EMBL/GenBank/DDBJ whole genome shotgun (WGS) entry which is preliminary data.</text>
</comment>
<evidence type="ECO:0008006" key="4">
    <source>
        <dbReference type="Google" id="ProtNLM"/>
    </source>
</evidence>
<sequence>MKLPLLALFLLLFSFSFAQDHDHDHDHDHSHDLHRHHLGLGLGAGSLFAEKEYAPVVHLHYLYRLTQHSPVSIGLGFESILDEHTHNTVSALLNYEILPRLSIVGGPGITLADEDGESHTSMSGHVEMIYEFTVGSFHLGPMLGFGFDKEESHASLGIHIGLGF</sequence>
<protein>
    <recommendedName>
        <fullName evidence="4">Outer membrane protein beta-barrel domain-containing protein</fullName>
    </recommendedName>
</protein>